<dbReference type="RefSeq" id="WP_342161392.1">
    <property type="nucleotide sequence ID" value="NZ_JBCDNA010000003.1"/>
</dbReference>
<dbReference type="InterPro" id="IPR011990">
    <property type="entry name" value="TPR-like_helical_dom_sf"/>
</dbReference>
<protein>
    <recommendedName>
        <fullName evidence="3">Tetratricopeptide repeat protein</fullName>
    </recommendedName>
</protein>
<evidence type="ECO:0008006" key="3">
    <source>
        <dbReference type="Google" id="ProtNLM"/>
    </source>
</evidence>
<dbReference type="Proteomes" id="UP001474120">
    <property type="component" value="Unassembled WGS sequence"/>
</dbReference>
<evidence type="ECO:0000313" key="1">
    <source>
        <dbReference type="EMBL" id="MEL4457231.1"/>
    </source>
</evidence>
<accession>A0ABU9L468</accession>
<dbReference type="Gene3D" id="1.25.40.10">
    <property type="entry name" value="Tetratricopeptide repeat domain"/>
    <property type="match status" value="2"/>
</dbReference>
<name>A0ABU9L468_9FLAO</name>
<proteinExistence type="predicted"/>
<sequence length="564" mass="63751">MKTKLSLFILFFTSFLIAVFYVKFGRVNVHVPAKAAMNAVKCTSTNFLLEDIDSTRQVAPLIDNLGAHSFPIRTKVTETQVFFNQGLNLAFAFNHAESHRSFLEASRLDPSSAMAFWGQAYALGPNINDQVPDTERRIKSYEAIQKALSLSDGIHAKHKALILALSERYSSDTLADIKTLNMAYMKAMIKVADDFPDDADILTLYAASIMNTVPWDYWDSKGNPTTNIPAAKQALEKAMKLNPEHPGAHHYYIHMVELPKPDLAVPSAEKLATLMPGAGHMVHMPGHIYMRVGRYKEAVEANQAAILVDEEYISQCYAQGQYPLGYYPHNIHFLWSAASMMGNEKLAIEAAKKTAEKVSLSYLEEEQFFQNFAASPLLAYTRFGKWNDILTSPDPGDSYTYLKMIWNYTRGIAFTRKGNIKEAKEELLQLKNRDKELRQENIAKVAYEVLYGEILAASGDLKQGIEHLKIAVSYEDELPYDEPAVWYIPTRQHLGRLLLADEQFEEAEKVYRQDLDYYRQNGWSLTGLYQSLIGQGKSEEAAKTKEEFNIAWENADIEISSSVL</sequence>
<gene>
    <name evidence="1" type="ORF">AABB81_15095</name>
</gene>
<dbReference type="PANTHER" id="PTHR45588:SF1">
    <property type="entry name" value="WW DOMAIN-CONTAINING PROTEIN"/>
    <property type="match status" value="1"/>
</dbReference>
<evidence type="ECO:0000313" key="2">
    <source>
        <dbReference type="Proteomes" id="UP001474120"/>
    </source>
</evidence>
<keyword evidence="2" id="KW-1185">Reference proteome</keyword>
<dbReference type="SUPFAM" id="SSF48452">
    <property type="entry name" value="TPR-like"/>
    <property type="match status" value="2"/>
</dbReference>
<dbReference type="PANTHER" id="PTHR45588">
    <property type="entry name" value="TPR DOMAIN-CONTAINING PROTEIN"/>
    <property type="match status" value="1"/>
</dbReference>
<dbReference type="EMBL" id="JBCDNA010000003">
    <property type="protein sequence ID" value="MEL4457231.1"/>
    <property type="molecule type" value="Genomic_DNA"/>
</dbReference>
<organism evidence="1 2">
    <name type="scientific">Lutimonas vermicola</name>
    <dbReference type="NCBI Taxonomy" id="414288"/>
    <lineage>
        <taxon>Bacteria</taxon>
        <taxon>Pseudomonadati</taxon>
        <taxon>Bacteroidota</taxon>
        <taxon>Flavobacteriia</taxon>
        <taxon>Flavobacteriales</taxon>
        <taxon>Flavobacteriaceae</taxon>
        <taxon>Lutimonas</taxon>
    </lineage>
</organism>
<comment type="caution">
    <text evidence="1">The sequence shown here is derived from an EMBL/GenBank/DDBJ whole genome shotgun (WGS) entry which is preliminary data.</text>
</comment>
<reference evidence="1 2" key="1">
    <citation type="submission" date="2024-04" db="EMBL/GenBank/DDBJ databases">
        <title>whole genome sequencing of Lutimonas vermicola strain IMCC1616.</title>
        <authorList>
            <person name="Bae S.S."/>
        </authorList>
    </citation>
    <scope>NUCLEOTIDE SEQUENCE [LARGE SCALE GENOMIC DNA]</scope>
    <source>
        <strain evidence="1 2">IMCC1616</strain>
    </source>
</reference>